<name>A0A1C4VXP9_9ACTN</name>
<gene>
    <name evidence="2" type="ORF">GA0070612_1888</name>
</gene>
<proteinExistence type="predicted"/>
<dbReference type="Proteomes" id="UP000198224">
    <property type="component" value="Chromosome I"/>
</dbReference>
<evidence type="ECO:0000256" key="1">
    <source>
        <dbReference type="SAM" id="SignalP"/>
    </source>
</evidence>
<organism evidence="2 3">
    <name type="scientific">Micromonospora chokoriensis</name>
    <dbReference type="NCBI Taxonomy" id="356851"/>
    <lineage>
        <taxon>Bacteria</taxon>
        <taxon>Bacillati</taxon>
        <taxon>Actinomycetota</taxon>
        <taxon>Actinomycetes</taxon>
        <taxon>Micromonosporales</taxon>
        <taxon>Micromonosporaceae</taxon>
        <taxon>Micromonospora</taxon>
    </lineage>
</organism>
<dbReference type="EMBL" id="LT607409">
    <property type="protein sequence ID" value="SCE88509.1"/>
    <property type="molecule type" value="Genomic_DNA"/>
</dbReference>
<protein>
    <submittedName>
        <fullName evidence="2">Uncharacterized protein</fullName>
    </submittedName>
</protein>
<sequence length="52" mass="5544">MYGRTPRRLRAALAFVAAVAFAGSFLGATTDFQQFDFSWGASAVDEGVAVSR</sequence>
<keyword evidence="3" id="KW-1185">Reference proteome</keyword>
<dbReference type="AlphaFoldDB" id="A0A1C4VXP9"/>
<keyword evidence="1" id="KW-0732">Signal</keyword>
<evidence type="ECO:0000313" key="2">
    <source>
        <dbReference type="EMBL" id="SCE88509.1"/>
    </source>
</evidence>
<feature type="signal peptide" evidence="1">
    <location>
        <begin position="1"/>
        <end position="22"/>
    </location>
</feature>
<evidence type="ECO:0000313" key="3">
    <source>
        <dbReference type="Proteomes" id="UP000198224"/>
    </source>
</evidence>
<accession>A0A1C4VXP9</accession>
<reference evidence="3" key="1">
    <citation type="submission" date="2016-06" db="EMBL/GenBank/DDBJ databases">
        <authorList>
            <person name="Varghese N."/>
            <person name="Submissions Spin"/>
        </authorList>
    </citation>
    <scope>NUCLEOTIDE SEQUENCE [LARGE SCALE GENOMIC DNA]</scope>
    <source>
        <strain evidence="3">DSM 45160</strain>
    </source>
</reference>
<feature type="chain" id="PRO_5038683934" evidence="1">
    <location>
        <begin position="23"/>
        <end position="52"/>
    </location>
</feature>